<protein>
    <submittedName>
        <fullName evidence="1">Uncharacterized protein</fullName>
    </submittedName>
</protein>
<comment type="caution">
    <text evidence="1">The sequence shown here is derived from an EMBL/GenBank/DDBJ whole genome shotgun (WGS) entry which is preliminary data.</text>
</comment>
<reference evidence="1 2" key="1">
    <citation type="submission" date="2020-01" db="EMBL/GenBank/DDBJ databases">
        <title>Genomes of bacteria type strains.</title>
        <authorList>
            <person name="Chen J."/>
            <person name="Zhu S."/>
            <person name="Yang J."/>
        </authorList>
    </citation>
    <scope>NUCLEOTIDE SEQUENCE [LARGE SCALE GENOMIC DNA]</scope>
    <source>
        <strain evidence="1 2">LMG 22958</strain>
    </source>
</reference>
<dbReference type="RefSeq" id="WP_163110788.1">
    <property type="nucleotide sequence ID" value="NZ_JAAAWP010000003.1"/>
</dbReference>
<keyword evidence="2" id="KW-1185">Reference proteome</keyword>
<gene>
    <name evidence="1" type="ORF">GTW09_05710</name>
</gene>
<accession>A0A6L9MSA5</accession>
<evidence type="ECO:0000313" key="1">
    <source>
        <dbReference type="EMBL" id="NDW21007.1"/>
    </source>
</evidence>
<dbReference type="AlphaFoldDB" id="A0A6L9MSA5"/>
<sequence>MKDQQQAVTLAESQLFAVSGGNSLQAIQESLSSRSIPGTPITGSPAPKEPIYITMAIGEGGGNLPDILA</sequence>
<dbReference type="EMBL" id="JAAAWP010000003">
    <property type="protein sequence ID" value="NDW21007.1"/>
    <property type="molecule type" value="Genomic_DNA"/>
</dbReference>
<evidence type="ECO:0000313" key="2">
    <source>
        <dbReference type="Proteomes" id="UP000478837"/>
    </source>
</evidence>
<dbReference type="Proteomes" id="UP000478837">
    <property type="component" value="Unassembled WGS sequence"/>
</dbReference>
<name>A0A6L9MSA5_9ALTE</name>
<organism evidence="1 2">
    <name type="scientific">Alteromonas hispanica</name>
    <dbReference type="NCBI Taxonomy" id="315421"/>
    <lineage>
        <taxon>Bacteria</taxon>
        <taxon>Pseudomonadati</taxon>
        <taxon>Pseudomonadota</taxon>
        <taxon>Gammaproteobacteria</taxon>
        <taxon>Alteromonadales</taxon>
        <taxon>Alteromonadaceae</taxon>
        <taxon>Alteromonas/Salinimonas group</taxon>
        <taxon>Alteromonas</taxon>
    </lineage>
</organism>
<proteinExistence type="predicted"/>